<dbReference type="SUPFAM" id="SSF55729">
    <property type="entry name" value="Acyl-CoA N-acyltransferases (Nat)"/>
    <property type="match status" value="1"/>
</dbReference>
<dbReference type="InterPro" id="IPR038740">
    <property type="entry name" value="BioF2-like_GNAT_dom"/>
</dbReference>
<evidence type="ECO:0000313" key="2">
    <source>
        <dbReference type="EMBL" id="MCS0659932.1"/>
    </source>
</evidence>
<dbReference type="Pfam" id="PF13480">
    <property type="entry name" value="Acetyltransf_6"/>
    <property type="match status" value="1"/>
</dbReference>
<evidence type="ECO:0000259" key="1">
    <source>
        <dbReference type="Pfam" id="PF13480"/>
    </source>
</evidence>
<dbReference type="Proteomes" id="UP001204621">
    <property type="component" value="Unassembled WGS sequence"/>
</dbReference>
<protein>
    <submittedName>
        <fullName evidence="2">GNAT family N-acetyltransferase</fullName>
    </submittedName>
</protein>
<proteinExistence type="predicted"/>
<accession>A0ABT2D128</accession>
<name>A0ABT2D128_9BURK</name>
<dbReference type="InterPro" id="IPR016181">
    <property type="entry name" value="Acyl_CoA_acyltransferase"/>
</dbReference>
<dbReference type="RefSeq" id="WP_258813124.1">
    <property type="nucleotide sequence ID" value="NZ_JANUGU010000006.1"/>
</dbReference>
<reference evidence="2 3" key="1">
    <citation type="submission" date="2022-08" db="EMBL/GenBank/DDBJ databases">
        <title>Reclassification of Massilia species as members of the genera Telluria, Duganella, Pseudoduganella, Mokoshia gen. nov. and Zemynaea gen. nov. using orthogonal and non-orthogonal genome-based approaches.</title>
        <authorList>
            <person name="Bowman J.P."/>
        </authorList>
    </citation>
    <scope>NUCLEOTIDE SEQUENCE [LARGE SCALE GENOMIC DNA]</scope>
    <source>
        <strain evidence="2 3">JCM 31606</strain>
    </source>
</reference>
<comment type="caution">
    <text evidence="2">The sequence shown here is derived from an EMBL/GenBank/DDBJ whole genome shotgun (WGS) entry which is preliminary data.</text>
</comment>
<sequence length="318" mass="35203">MLVARCRGDGEVIGIVPVRPRCHSLEFRMGPLGSPGWKLPVVQVLGSVPLLQEQRGLLDAVVQALFAHFPEARGLSLQAVPSELFGQFGQLDGMGVSVLDGWRECHTLPLPENFDAYLQKLSSKKRYNIQRQVRQLAAEAGEIEVVRIERPEQVAPMFDALRALMPATEFAAFPAQFKFERLAACGLLFSCMIRCAGVPVGVVVGSNGIGRWMIHNIVSDGKYQHLSAGTSTMHLALKEMMAAHALAEADFGYGTPNRDFRSSHELRTRGHVLVWRRAGLTPAVLACNVLYGKLYDYLASSVKRLKKRVNAWRARRKA</sequence>
<keyword evidence="3" id="KW-1185">Reference proteome</keyword>
<dbReference type="Gene3D" id="3.40.630.30">
    <property type="match status" value="1"/>
</dbReference>
<dbReference type="EMBL" id="JANUGU010000006">
    <property type="protein sequence ID" value="MCS0659932.1"/>
    <property type="molecule type" value="Genomic_DNA"/>
</dbReference>
<evidence type="ECO:0000313" key="3">
    <source>
        <dbReference type="Proteomes" id="UP001204621"/>
    </source>
</evidence>
<feature type="domain" description="BioF2-like acetyltransferase" evidence="1">
    <location>
        <begin position="123"/>
        <end position="255"/>
    </location>
</feature>
<organism evidence="2 3">
    <name type="scientific">Massilia terrae</name>
    <dbReference type="NCBI Taxonomy" id="1811224"/>
    <lineage>
        <taxon>Bacteria</taxon>
        <taxon>Pseudomonadati</taxon>
        <taxon>Pseudomonadota</taxon>
        <taxon>Betaproteobacteria</taxon>
        <taxon>Burkholderiales</taxon>
        <taxon>Oxalobacteraceae</taxon>
        <taxon>Telluria group</taxon>
        <taxon>Massilia</taxon>
    </lineage>
</organism>
<gene>
    <name evidence="2" type="ORF">NX778_17805</name>
</gene>